<evidence type="ECO:0000313" key="2">
    <source>
        <dbReference type="EMBL" id="TBU00126.1"/>
    </source>
</evidence>
<feature type="compositionally biased region" description="Basic and acidic residues" evidence="1">
    <location>
        <begin position="267"/>
        <end position="284"/>
    </location>
</feature>
<organism evidence="2 3">
    <name type="scientific">Hamiltosporidium tvaerminnensis</name>
    <dbReference type="NCBI Taxonomy" id="1176355"/>
    <lineage>
        <taxon>Eukaryota</taxon>
        <taxon>Fungi</taxon>
        <taxon>Fungi incertae sedis</taxon>
        <taxon>Microsporidia</taxon>
        <taxon>Dubosqiidae</taxon>
        <taxon>Hamiltosporidium</taxon>
    </lineage>
</organism>
<dbReference type="Proteomes" id="UP000292362">
    <property type="component" value="Unassembled WGS sequence"/>
</dbReference>
<feature type="region of interest" description="Disordered" evidence="1">
    <location>
        <begin position="175"/>
        <end position="209"/>
    </location>
</feature>
<comment type="caution">
    <text evidence="2">The sequence shown here is derived from an EMBL/GenBank/DDBJ whole genome shotgun (WGS) entry which is preliminary data.</text>
</comment>
<evidence type="ECO:0000313" key="3">
    <source>
        <dbReference type="Proteomes" id="UP000292362"/>
    </source>
</evidence>
<evidence type="ECO:0000256" key="1">
    <source>
        <dbReference type="SAM" id="MobiDB-lite"/>
    </source>
</evidence>
<feature type="compositionally biased region" description="Low complexity" evidence="1">
    <location>
        <begin position="389"/>
        <end position="398"/>
    </location>
</feature>
<reference evidence="2 3" key="1">
    <citation type="submission" date="2017-12" db="EMBL/GenBank/DDBJ databases">
        <authorList>
            <person name="Pombert J.-F."/>
            <person name="Haag K.L."/>
            <person name="Ebert D."/>
        </authorList>
    </citation>
    <scope>NUCLEOTIDE SEQUENCE [LARGE SCALE GENOMIC DNA]</scope>
    <source>
        <strain evidence="2">FI-OER-3-3</strain>
    </source>
</reference>
<dbReference type="VEuPathDB" id="MicrosporidiaDB:CWI37_1103p0010"/>
<feature type="region of interest" description="Disordered" evidence="1">
    <location>
        <begin position="246"/>
        <end position="418"/>
    </location>
</feature>
<dbReference type="EMBL" id="PITJ01001103">
    <property type="protein sequence ID" value="TBU00126.1"/>
    <property type="molecule type" value="Genomic_DNA"/>
</dbReference>
<protein>
    <submittedName>
        <fullName evidence="2">Uncharacterized protein</fullName>
    </submittedName>
</protein>
<feature type="compositionally biased region" description="Polar residues" evidence="1">
    <location>
        <begin position="337"/>
        <end position="351"/>
    </location>
</feature>
<feature type="compositionally biased region" description="Polar residues" evidence="1">
    <location>
        <begin position="360"/>
        <end position="388"/>
    </location>
</feature>
<feature type="compositionally biased region" description="Basic and acidic residues" evidence="1">
    <location>
        <begin position="179"/>
        <end position="208"/>
    </location>
</feature>
<gene>
    <name evidence="2" type="ORF">CWI37_1103p0010</name>
</gene>
<accession>A0A4Q9KZH0</accession>
<sequence>MDKTEAMRCLKASIQMYMNIQKRTKLLRAALNQIETHEWNQQMNVKLTNEQKLLVSQKKNVTLLLTEMEDLLKLDIDEEYLFKGKMTSTDMLNECIAALSDSLDDFKVEFSEEYRAIHLKDDDYINGKIEQKSSEKEEIPFVIDGLTTKLNLNEYSPIESVKNVMDKLNDLCLSDEEPEKSSEGHFETKEEKKTIQKQDSFKSEEKKIQKNKKAFIKQNKIPLKETDSTKVNNALKQFEKNLDTQKTSNLQLNSHEKSSSSVTAKKNVTDKFRNDNRENKRDTNYENTKNKKNLKPDFENPNFKKQYDNKGYQYRRRPSNPNNEVLERKKSFDEHSTSFGNNSSRNIGNYENKNEFYPRNNRSNRNFYYKKNFNTDIPSKNYKTSGRYNNSSTNISTNDDTKSPKNTLFDLKTEKDNE</sequence>
<proteinExistence type="predicted"/>
<name>A0A4Q9KZH0_9MICR</name>
<dbReference type="AlphaFoldDB" id="A0A4Q9KZH0"/>
<feature type="compositionally biased region" description="Basic and acidic residues" evidence="1">
    <location>
        <begin position="325"/>
        <end position="336"/>
    </location>
</feature>
<feature type="compositionally biased region" description="Polar residues" evidence="1">
    <location>
        <begin position="246"/>
        <end position="266"/>
    </location>
</feature>